<proteinExistence type="predicted"/>
<dbReference type="GeneID" id="107935645"/>
<evidence type="ECO:0000313" key="4">
    <source>
        <dbReference type="RefSeq" id="XP_016723757.1"/>
    </source>
</evidence>
<dbReference type="PaxDb" id="3635-A0A1U8MAA6"/>
<gene>
    <name evidence="4" type="primary">LOC107935645</name>
</gene>
<dbReference type="Proteomes" id="UP000818029">
    <property type="component" value="Chromosome D11"/>
</dbReference>
<sequence>MACSPDDYLRCVVSLLKEEAYSWWKTVEAVVSEEKLTWEFFQSKFKKKYVGNRYLDKRKREFLNLRQGNRTVAKYEREFVYLSKYARDIVPTKEEMCIRFEEGLNDEIRMMIGGTKIREFVTLSDRAQKMEEVYNRKKQRESRKKESFKRSYSRTI</sequence>
<reference evidence="3" key="1">
    <citation type="journal article" date="2020" name="Nat. Genet.">
        <title>Genomic diversifications of five Gossypium allopolyploid species and their impact on cotton improvement.</title>
        <authorList>
            <person name="Chen Z.J."/>
            <person name="Sreedasyam A."/>
            <person name="Ando A."/>
            <person name="Song Q."/>
            <person name="De Santiago L.M."/>
            <person name="Hulse-Kemp A.M."/>
            <person name="Ding M."/>
            <person name="Ye W."/>
            <person name="Kirkbride R.C."/>
            <person name="Jenkins J."/>
            <person name="Plott C."/>
            <person name="Lovell J."/>
            <person name="Lin Y.M."/>
            <person name="Vaughn R."/>
            <person name="Liu B."/>
            <person name="Simpson S."/>
            <person name="Scheffler B.E."/>
            <person name="Wen L."/>
            <person name="Saski C.A."/>
            <person name="Grover C.E."/>
            <person name="Hu G."/>
            <person name="Conover J.L."/>
            <person name="Carlson J.W."/>
            <person name="Shu S."/>
            <person name="Boston L.B."/>
            <person name="Williams M."/>
            <person name="Peterson D.G."/>
            <person name="McGee K."/>
            <person name="Jones D.C."/>
            <person name="Wendel J.F."/>
            <person name="Stelly D.M."/>
            <person name="Grimwood J."/>
            <person name="Schmutz J."/>
        </authorList>
    </citation>
    <scope>NUCLEOTIDE SEQUENCE [LARGE SCALE GENOMIC DNA]</scope>
    <source>
        <strain evidence="3">cv. TM-1</strain>
    </source>
</reference>
<dbReference type="KEGG" id="ghi:107935645"/>
<protein>
    <recommendedName>
        <fullName evidence="2">Retrotransposon gag domain-containing protein</fullName>
    </recommendedName>
</protein>
<organism evidence="3 4">
    <name type="scientific">Gossypium hirsutum</name>
    <name type="common">Upland cotton</name>
    <name type="synonym">Gossypium mexicanum</name>
    <dbReference type="NCBI Taxonomy" id="3635"/>
    <lineage>
        <taxon>Eukaryota</taxon>
        <taxon>Viridiplantae</taxon>
        <taxon>Streptophyta</taxon>
        <taxon>Embryophyta</taxon>
        <taxon>Tracheophyta</taxon>
        <taxon>Spermatophyta</taxon>
        <taxon>Magnoliopsida</taxon>
        <taxon>eudicotyledons</taxon>
        <taxon>Gunneridae</taxon>
        <taxon>Pentapetalae</taxon>
        <taxon>rosids</taxon>
        <taxon>malvids</taxon>
        <taxon>Malvales</taxon>
        <taxon>Malvaceae</taxon>
        <taxon>Malvoideae</taxon>
        <taxon>Gossypium</taxon>
    </lineage>
</organism>
<dbReference type="PANTHER" id="PTHR34482:SF36">
    <property type="entry name" value="RETROTRANSPOSON GAG DOMAIN-CONTAINING PROTEIN"/>
    <property type="match status" value="1"/>
</dbReference>
<evidence type="ECO:0000313" key="3">
    <source>
        <dbReference type="Proteomes" id="UP000818029"/>
    </source>
</evidence>
<dbReference type="OrthoDB" id="2272416at2759"/>
<dbReference type="PANTHER" id="PTHR34482">
    <property type="entry name" value="DNA DAMAGE-INDUCIBLE PROTEIN 1-LIKE"/>
    <property type="match status" value="1"/>
</dbReference>
<evidence type="ECO:0000256" key="1">
    <source>
        <dbReference type="SAM" id="MobiDB-lite"/>
    </source>
</evidence>
<feature type="region of interest" description="Disordered" evidence="1">
    <location>
        <begin position="134"/>
        <end position="156"/>
    </location>
</feature>
<dbReference type="AlphaFoldDB" id="A0A1U8MAA6"/>
<accession>A0A1U8MAA6</accession>
<name>A0A1U8MAA6_GOSHI</name>
<reference evidence="4" key="2">
    <citation type="submission" date="2025-08" db="UniProtKB">
        <authorList>
            <consortium name="RefSeq"/>
        </authorList>
    </citation>
    <scope>IDENTIFICATION</scope>
</reference>
<dbReference type="SMR" id="A0A1U8MAA6"/>
<keyword evidence="3" id="KW-1185">Reference proteome</keyword>
<evidence type="ECO:0000259" key="2">
    <source>
        <dbReference type="Pfam" id="PF03732"/>
    </source>
</evidence>
<dbReference type="RefSeq" id="XP_016723757.1">
    <property type="nucleotide sequence ID" value="XM_016868268.2"/>
</dbReference>
<dbReference type="InterPro" id="IPR005162">
    <property type="entry name" value="Retrotrans_gag_dom"/>
</dbReference>
<dbReference type="Pfam" id="PF03732">
    <property type="entry name" value="Retrotrans_gag"/>
    <property type="match status" value="1"/>
</dbReference>
<feature type="domain" description="Retrotransposon gag" evidence="2">
    <location>
        <begin position="12"/>
        <end position="106"/>
    </location>
</feature>